<feature type="signal peptide" evidence="1">
    <location>
        <begin position="1"/>
        <end position="24"/>
    </location>
</feature>
<evidence type="ECO:0000313" key="3">
    <source>
        <dbReference type="Proteomes" id="UP000000763"/>
    </source>
</evidence>
<dbReference type="EMBL" id="AC133930">
    <property type="protein sequence ID" value="AAP44662.1"/>
    <property type="molecule type" value="Genomic_DNA"/>
</dbReference>
<reference evidence="3" key="2">
    <citation type="journal article" date="2008" name="Nucleic Acids Res.">
        <title>The rice annotation project database (RAP-DB): 2008 update.</title>
        <authorList>
            <consortium name="The rice annotation project (RAP)"/>
        </authorList>
    </citation>
    <scope>GENOME REANNOTATION</scope>
    <source>
        <strain evidence="3">cv. Nipponbare</strain>
    </source>
</reference>
<feature type="chain" id="PRO_5004294351" evidence="1">
    <location>
        <begin position="25"/>
        <end position="54"/>
    </location>
</feature>
<evidence type="ECO:0000256" key="1">
    <source>
        <dbReference type="SAM" id="SignalP"/>
    </source>
</evidence>
<evidence type="ECO:0000313" key="2">
    <source>
        <dbReference type="EMBL" id="AAP44662.1"/>
    </source>
</evidence>
<dbReference type="AlphaFoldDB" id="Q7Y176"/>
<protein>
    <submittedName>
        <fullName evidence="2">Uncharacterized protein</fullName>
    </submittedName>
</protein>
<sequence length="54" mass="5976">MGEWWASTAATAVLLLLGTTETEAEFVGPDIFALKFSLHFSKTERPKTETKIFG</sequence>
<dbReference type="Proteomes" id="UP000000763">
    <property type="component" value="Chromosome 3"/>
</dbReference>
<gene>
    <name evidence="2" type="primary">OSJNBa0039O18.16</name>
</gene>
<organism evidence="2 3">
    <name type="scientific">Oryza sativa subsp. japonica</name>
    <name type="common">Rice</name>
    <dbReference type="NCBI Taxonomy" id="39947"/>
    <lineage>
        <taxon>Eukaryota</taxon>
        <taxon>Viridiplantae</taxon>
        <taxon>Streptophyta</taxon>
        <taxon>Embryophyta</taxon>
        <taxon>Tracheophyta</taxon>
        <taxon>Spermatophyta</taxon>
        <taxon>Magnoliopsida</taxon>
        <taxon>Liliopsida</taxon>
        <taxon>Poales</taxon>
        <taxon>Poaceae</taxon>
        <taxon>BOP clade</taxon>
        <taxon>Oryzoideae</taxon>
        <taxon>Oryzeae</taxon>
        <taxon>Oryzinae</taxon>
        <taxon>Oryza</taxon>
        <taxon>Oryza sativa</taxon>
    </lineage>
</organism>
<name>Q7Y176_ORYSJ</name>
<accession>Q7Y176</accession>
<reference evidence="3" key="1">
    <citation type="journal article" date="2005" name="Nature">
        <title>The map-based sequence of the rice genome.</title>
        <authorList>
            <consortium name="International rice genome sequencing project (IRGSP)"/>
            <person name="Matsumoto T."/>
            <person name="Wu J."/>
            <person name="Kanamori H."/>
            <person name="Katayose Y."/>
            <person name="Fujisawa M."/>
            <person name="Namiki N."/>
            <person name="Mizuno H."/>
            <person name="Yamamoto K."/>
            <person name="Antonio B.A."/>
            <person name="Baba T."/>
            <person name="Sakata K."/>
            <person name="Nagamura Y."/>
            <person name="Aoki H."/>
            <person name="Arikawa K."/>
            <person name="Arita K."/>
            <person name="Bito T."/>
            <person name="Chiden Y."/>
            <person name="Fujitsuka N."/>
            <person name="Fukunaka R."/>
            <person name="Hamada M."/>
            <person name="Harada C."/>
            <person name="Hayashi A."/>
            <person name="Hijishita S."/>
            <person name="Honda M."/>
            <person name="Hosokawa S."/>
            <person name="Ichikawa Y."/>
            <person name="Idonuma A."/>
            <person name="Iijima M."/>
            <person name="Ikeda M."/>
            <person name="Ikeno M."/>
            <person name="Ito K."/>
            <person name="Ito S."/>
            <person name="Ito T."/>
            <person name="Ito Y."/>
            <person name="Ito Y."/>
            <person name="Iwabuchi A."/>
            <person name="Kamiya K."/>
            <person name="Karasawa W."/>
            <person name="Kurita K."/>
            <person name="Katagiri S."/>
            <person name="Kikuta A."/>
            <person name="Kobayashi H."/>
            <person name="Kobayashi N."/>
            <person name="Machita K."/>
            <person name="Maehara T."/>
            <person name="Masukawa M."/>
            <person name="Mizubayashi T."/>
            <person name="Mukai Y."/>
            <person name="Nagasaki H."/>
            <person name="Nagata Y."/>
            <person name="Naito S."/>
            <person name="Nakashima M."/>
            <person name="Nakama Y."/>
            <person name="Nakamichi Y."/>
            <person name="Nakamura M."/>
            <person name="Meguro A."/>
            <person name="Negishi M."/>
            <person name="Ohta I."/>
            <person name="Ohta T."/>
            <person name="Okamoto M."/>
            <person name="Ono N."/>
            <person name="Saji S."/>
            <person name="Sakaguchi M."/>
            <person name="Sakai K."/>
            <person name="Shibata M."/>
            <person name="Shimokawa T."/>
            <person name="Song J."/>
            <person name="Takazaki Y."/>
            <person name="Terasawa K."/>
            <person name="Tsugane M."/>
            <person name="Tsuji K."/>
            <person name="Ueda S."/>
            <person name="Waki K."/>
            <person name="Yamagata H."/>
            <person name="Yamamoto M."/>
            <person name="Yamamoto S."/>
            <person name="Yamane H."/>
            <person name="Yoshiki S."/>
            <person name="Yoshihara R."/>
            <person name="Yukawa K."/>
            <person name="Zhong H."/>
            <person name="Yano M."/>
            <person name="Yuan Q."/>
            <person name="Ouyang S."/>
            <person name="Liu J."/>
            <person name="Jones K.M."/>
            <person name="Gansberger K."/>
            <person name="Moffat K."/>
            <person name="Hill J."/>
            <person name="Bera J."/>
            <person name="Fadrosh D."/>
            <person name="Jin S."/>
            <person name="Johri S."/>
            <person name="Kim M."/>
            <person name="Overton L."/>
            <person name="Reardon M."/>
            <person name="Tsitrin T."/>
            <person name="Vuong H."/>
            <person name="Weaver B."/>
            <person name="Ciecko A."/>
            <person name="Tallon L."/>
            <person name="Jackson J."/>
            <person name="Pai G."/>
            <person name="Aken S.V."/>
            <person name="Utterback T."/>
            <person name="Reidmuller S."/>
            <person name="Feldblyum T."/>
            <person name="Hsiao J."/>
            <person name="Zismann V."/>
            <person name="Iobst S."/>
            <person name="de Vazeille A.R."/>
            <person name="Buell C.R."/>
            <person name="Ying K."/>
            <person name="Li Y."/>
            <person name="Lu T."/>
            <person name="Huang Y."/>
            <person name="Zhao Q."/>
            <person name="Feng Q."/>
            <person name="Zhang L."/>
            <person name="Zhu J."/>
            <person name="Weng Q."/>
            <person name="Mu J."/>
            <person name="Lu Y."/>
            <person name="Fan D."/>
            <person name="Liu Y."/>
            <person name="Guan J."/>
            <person name="Zhang Y."/>
            <person name="Yu S."/>
            <person name="Liu X."/>
            <person name="Zhang Y."/>
            <person name="Hong G."/>
            <person name="Han B."/>
            <person name="Choisne N."/>
            <person name="Demange N."/>
            <person name="Orjeda G."/>
            <person name="Samain S."/>
            <person name="Cattolico L."/>
            <person name="Pelletier E."/>
            <person name="Couloux A."/>
            <person name="Segurens B."/>
            <person name="Wincker P."/>
            <person name="D'Hont A."/>
            <person name="Scarpelli C."/>
            <person name="Weissenbach J."/>
            <person name="Salanoubat M."/>
            <person name="Quetier F."/>
            <person name="Yu Y."/>
            <person name="Kim H.R."/>
            <person name="Rambo T."/>
            <person name="Currie J."/>
            <person name="Collura K."/>
            <person name="Luo M."/>
            <person name="Yang T."/>
            <person name="Ammiraju J.S.S."/>
            <person name="Engler F."/>
            <person name="Soderlund C."/>
            <person name="Wing R.A."/>
            <person name="Palmer L.E."/>
            <person name="de la Bastide M."/>
            <person name="Spiegel L."/>
            <person name="Nascimento L."/>
            <person name="Zutavern T."/>
            <person name="O'Shaughnessy A."/>
            <person name="Dike S."/>
            <person name="Dedhia N."/>
            <person name="Preston R."/>
            <person name="Balija V."/>
            <person name="McCombie W.R."/>
            <person name="Chow T."/>
            <person name="Chen H."/>
            <person name="Chung M."/>
            <person name="Chen C."/>
            <person name="Shaw J."/>
            <person name="Wu H."/>
            <person name="Hsiao K."/>
            <person name="Chao Y."/>
            <person name="Chu M."/>
            <person name="Cheng C."/>
            <person name="Hour A."/>
            <person name="Lee P."/>
            <person name="Lin S."/>
            <person name="Lin Y."/>
            <person name="Liou J."/>
            <person name="Liu S."/>
            <person name="Hsing Y."/>
            <person name="Raghuvanshi S."/>
            <person name="Mohanty A."/>
            <person name="Bharti A.K."/>
            <person name="Gaur A."/>
            <person name="Gupta V."/>
            <person name="Kumar D."/>
            <person name="Ravi V."/>
            <person name="Vij S."/>
            <person name="Kapur A."/>
            <person name="Khurana P."/>
            <person name="Khurana P."/>
            <person name="Khurana J.P."/>
            <person name="Tyagi A.K."/>
            <person name="Gaikwad K."/>
            <person name="Singh A."/>
            <person name="Dalal V."/>
            <person name="Srivastava S."/>
            <person name="Dixit A."/>
            <person name="Pal A.K."/>
            <person name="Ghazi I.A."/>
            <person name="Yadav M."/>
            <person name="Pandit A."/>
            <person name="Bhargava A."/>
            <person name="Sureshbabu K."/>
            <person name="Batra K."/>
            <person name="Sharma T.R."/>
            <person name="Mohapatra T."/>
            <person name="Singh N.K."/>
            <person name="Messing J."/>
            <person name="Nelson A.B."/>
            <person name="Fuks G."/>
            <person name="Kavchok S."/>
            <person name="Keizer G."/>
            <person name="Linton E."/>
            <person name="Llaca V."/>
            <person name="Song R."/>
            <person name="Tanyolac B."/>
            <person name="Young S."/>
            <person name="Ho-Il K."/>
            <person name="Hahn J.H."/>
            <person name="Sangsakoo G."/>
            <person name="Vanavichit A."/>
            <person name="de Mattos Luiz.A.T."/>
            <person name="Zimmer P.D."/>
            <person name="Malone G."/>
            <person name="Dellagostin O."/>
            <person name="de Oliveira A.C."/>
            <person name="Bevan M."/>
            <person name="Bancroft I."/>
            <person name="Minx P."/>
            <person name="Cordum H."/>
            <person name="Wilson R."/>
            <person name="Cheng Z."/>
            <person name="Jin W."/>
            <person name="Jiang J."/>
            <person name="Leong S.A."/>
            <person name="Iwama H."/>
            <person name="Gojobori T."/>
            <person name="Itoh T."/>
            <person name="Niimura Y."/>
            <person name="Fujii Y."/>
            <person name="Habara T."/>
            <person name="Sakai H."/>
            <person name="Sato Y."/>
            <person name="Wilson G."/>
            <person name="Kumar K."/>
            <person name="McCouch S."/>
            <person name="Juretic N."/>
            <person name="Hoen D."/>
            <person name="Wright S."/>
            <person name="Bruskiewich R."/>
            <person name="Bureau T."/>
            <person name="Miyao A."/>
            <person name="Hirochika H."/>
            <person name="Nishikawa T."/>
            <person name="Kadowaki K."/>
            <person name="Sugiura M."/>
            <person name="Burr B."/>
            <person name="Sasaki T."/>
        </authorList>
    </citation>
    <scope>NUCLEOTIDE SEQUENCE [LARGE SCALE GENOMIC DNA]</scope>
    <source>
        <strain evidence="3">cv. Nipponbare</strain>
    </source>
</reference>
<keyword evidence="1" id="KW-0732">Signal</keyword>
<proteinExistence type="predicted"/>